<dbReference type="RefSeq" id="WP_344542797.1">
    <property type="nucleotide sequence ID" value="NZ_BAAATD010000005.1"/>
</dbReference>
<dbReference type="EMBL" id="BAAATD010000005">
    <property type="protein sequence ID" value="GAA2601649.1"/>
    <property type="molecule type" value="Genomic_DNA"/>
</dbReference>
<keyword evidence="2" id="KW-1185">Reference proteome</keyword>
<organism evidence="1 2">
    <name type="scientific">Actinomadura fulvescens</name>
    <dbReference type="NCBI Taxonomy" id="46160"/>
    <lineage>
        <taxon>Bacteria</taxon>
        <taxon>Bacillati</taxon>
        <taxon>Actinomycetota</taxon>
        <taxon>Actinomycetes</taxon>
        <taxon>Streptosporangiales</taxon>
        <taxon>Thermomonosporaceae</taxon>
        <taxon>Actinomadura</taxon>
    </lineage>
</organism>
<sequence>MNDRVAEAFNERARSRDSGLSTLTRRLKEHPTFERWPGGFLARPLFLGRAETLAFAADLQRLVALLTALPDRLFDGDLDRFCAAVRVTGERATLMRRLGEPSAPHCGRADVYHDGTSMKLLEFGIGSELGGWGRGGEICRSLLADEEFGAFAGDHRLSYIHNGRYLAGLLRQLGATVAPDREPAVAIIEGPGALVTGGHGWRVLEDVLRWLGIDIHLGEVTEIEERGDRLHLRGVPIDVVYRAFEADQLVGDADAMARAELIFRAHEAGAAVLWTPLESNIYCEKTCMALLSAPGARDRFTAAERALVDRVLPWTRELVADSFRDDPDLVDECVARRRDLIVKPNGRYGGIGVVAGWEVAERDWPRLLREKAADGCIVQERVVPRDEEVIDPTTGKGEPWHAVYGFFYTPLGHSGAYARTLPAPESAVIGTGGKVCTAGVYYYDDGGERAP</sequence>
<proteinExistence type="predicted"/>
<protein>
    <recommendedName>
        <fullName evidence="3">Circularly permuted type 2 ATP-grasp protein</fullName>
    </recommendedName>
</protein>
<evidence type="ECO:0000313" key="1">
    <source>
        <dbReference type="EMBL" id="GAA2601649.1"/>
    </source>
</evidence>
<evidence type="ECO:0000313" key="2">
    <source>
        <dbReference type="Proteomes" id="UP001501509"/>
    </source>
</evidence>
<reference evidence="2" key="1">
    <citation type="journal article" date="2019" name="Int. J. Syst. Evol. Microbiol.">
        <title>The Global Catalogue of Microorganisms (GCM) 10K type strain sequencing project: providing services to taxonomists for standard genome sequencing and annotation.</title>
        <authorList>
            <consortium name="The Broad Institute Genomics Platform"/>
            <consortium name="The Broad Institute Genome Sequencing Center for Infectious Disease"/>
            <person name="Wu L."/>
            <person name="Ma J."/>
        </authorList>
    </citation>
    <scope>NUCLEOTIDE SEQUENCE [LARGE SCALE GENOMIC DNA]</scope>
    <source>
        <strain evidence="2">JCM 6833</strain>
    </source>
</reference>
<gene>
    <name evidence="1" type="ORF">GCM10010411_39250</name>
</gene>
<dbReference type="Proteomes" id="UP001501509">
    <property type="component" value="Unassembled WGS sequence"/>
</dbReference>
<dbReference type="SUPFAM" id="SSF56059">
    <property type="entry name" value="Glutathione synthetase ATP-binding domain-like"/>
    <property type="match status" value="1"/>
</dbReference>
<comment type="caution">
    <text evidence="1">The sequence shown here is derived from an EMBL/GenBank/DDBJ whole genome shotgun (WGS) entry which is preliminary data.</text>
</comment>
<evidence type="ECO:0008006" key="3">
    <source>
        <dbReference type="Google" id="ProtNLM"/>
    </source>
</evidence>
<name>A0ABP6C6J4_9ACTN</name>
<accession>A0ABP6C6J4</accession>